<feature type="compositionally biased region" description="Low complexity" evidence="1">
    <location>
        <begin position="121"/>
        <end position="130"/>
    </location>
</feature>
<feature type="region of interest" description="Disordered" evidence="1">
    <location>
        <begin position="1"/>
        <end position="46"/>
    </location>
</feature>
<gene>
    <name evidence="2" type="ORF">HNQ79_002654</name>
</gene>
<reference evidence="2 3" key="1">
    <citation type="submission" date="2020-08" db="EMBL/GenBank/DDBJ databases">
        <title>Genomic Encyclopedia of Type Strains, Phase IV (KMG-IV): sequencing the most valuable type-strain genomes for metagenomic binning, comparative biology and taxonomic classification.</title>
        <authorList>
            <person name="Goeker M."/>
        </authorList>
    </citation>
    <scope>NUCLEOTIDE SEQUENCE [LARGE SCALE GENOMIC DNA]</scope>
    <source>
        <strain evidence="2 3">DSM 40141</strain>
    </source>
</reference>
<feature type="compositionally biased region" description="Polar residues" evidence="1">
    <location>
        <begin position="1"/>
        <end position="12"/>
    </location>
</feature>
<dbReference type="EMBL" id="JACHEM010000005">
    <property type="protein sequence ID" value="MBB6436191.1"/>
    <property type="molecule type" value="Genomic_DNA"/>
</dbReference>
<dbReference type="Proteomes" id="UP000540423">
    <property type="component" value="Unassembled WGS sequence"/>
</dbReference>
<sequence length="130" mass="14504">MTWRTQRASRPTSPRPGCAATSARAHPVSQGNLACAGHTHRRQRRFRPCLCRASRATRPLVSKGPASLPLDDELFTVRVGTPAWARSTLGWDRQRCAQRRTPRPVRPSIWTASPRRPPRPDGGSLPRRAP</sequence>
<evidence type="ECO:0000256" key="1">
    <source>
        <dbReference type="SAM" id="MobiDB-lite"/>
    </source>
</evidence>
<comment type="caution">
    <text evidence="2">The sequence shown here is derived from an EMBL/GenBank/DDBJ whole genome shotgun (WGS) entry which is preliminary data.</text>
</comment>
<organism evidence="2 3">
    <name type="scientific">Streptomyces candidus</name>
    <dbReference type="NCBI Taxonomy" id="67283"/>
    <lineage>
        <taxon>Bacteria</taxon>
        <taxon>Bacillati</taxon>
        <taxon>Actinomycetota</taxon>
        <taxon>Actinomycetes</taxon>
        <taxon>Kitasatosporales</taxon>
        <taxon>Streptomycetaceae</taxon>
        <taxon>Streptomyces</taxon>
    </lineage>
</organism>
<evidence type="ECO:0000313" key="2">
    <source>
        <dbReference type="EMBL" id="MBB6436191.1"/>
    </source>
</evidence>
<name>A0A7X0HEJ9_9ACTN</name>
<protein>
    <submittedName>
        <fullName evidence="2">Uncharacterized protein</fullName>
    </submittedName>
</protein>
<evidence type="ECO:0000313" key="3">
    <source>
        <dbReference type="Proteomes" id="UP000540423"/>
    </source>
</evidence>
<proteinExistence type="predicted"/>
<accession>A0A7X0HEJ9</accession>
<feature type="region of interest" description="Disordered" evidence="1">
    <location>
        <begin position="95"/>
        <end position="130"/>
    </location>
</feature>
<dbReference type="AlphaFoldDB" id="A0A7X0HEJ9"/>
<keyword evidence="3" id="KW-1185">Reference proteome</keyword>